<dbReference type="InterPro" id="IPR036188">
    <property type="entry name" value="FAD/NAD-bd_sf"/>
</dbReference>
<dbReference type="InterPro" id="IPR012132">
    <property type="entry name" value="GMC_OxRdtase"/>
</dbReference>
<dbReference type="PROSITE" id="PS00624">
    <property type="entry name" value="GMC_OXRED_2"/>
    <property type="match status" value="1"/>
</dbReference>
<keyword evidence="4" id="KW-0274">FAD</keyword>
<comment type="caution">
    <text evidence="6">The sequence shown here is derived from an EMBL/GenBank/DDBJ whole genome shotgun (WGS) entry which is preliminary data.</text>
</comment>
<evidence type="ECO:0000256" key="2">
    <source>
        <dbReference type="ARBA" id="ARBA00010790"/>
    </source>
</evidence>
<feature type="domain" description="Glucose-methanol-choline oxidoreductase N-terminal" evidence="5">
    <location>
        <begin position="291"/>
        <end position="305"/>
    </location>
</feature>
<dbReference type="PANTHER" id="PTHR11552">
    <property type="entry name" value="GLUCOSE-METHANOL-CHOLINE GMC OXIDOREDUCTASE"/>
    <property type="match status" value="1"/>
</dbReference>
<dbReference type="SUPFAM" id="SSF51905">
    <property type="entry name" value="FAD/NAD(P)-binding domain"/>
    <property type="match status" value="1"/>
</dbReference>
<dbReference type="Gene3D" id="3.30.560.10">
    <property type="entry name" value="Glucose Oxidase, domain 3"/>
    <property type="match status" value="1"/>
</dbReference>
<dbReference type="GeneID" id="64599228"/>
<dbReference type="GO" id="GO:0016614">
    <property type="term" value="F:oxidoreductase activity, acting on CH-OH group of donors"/>
    <property type="evidence" value="ECO:0007669"/>
    <property type="project" value="InterPro"/>
</dbReference>
<dbReference type="GO" id="GO:0050660">
    <property type="term" value="F:flavin adenine dinucleotide binding"/>
    <property type="evidence" value="ECO:0007669"/>
    <property type="project" value="InterPro"/>
</dbReference>
<proteinExistence type="inferred from homology"/>
<dbReference type="InterPro" id="IPR000172">
    <property type="entry name" value="GMC_OxRdtase_N"/>
</dbReference>
<evidence type="ECO:0000259" key="5">
    <source>
        <dbReference type="PROSITE" id="PS00624"/>
    </source>
</evidence>
<dbReference type="Pfam" id="PF05199">
    <property type="entry name" value="GMC_oxred_C"/>
    <property type="match status" value="1"/>
</dbReference>
<gene>
    <name evidence="6" type="ORF">HD556DRAFT_1435652</name>
</gene>
<evidence type="ECO:0000313" key="6">
    <source>
        <dbReference type="EMBL" id="KAG1809920.1"/>
    </source>
</evidence>
<evidence type="ECO:0000256" key="1">
    <source>
        <dbReference type="ARBA" id="ARBA00001974"/>
    </source>
</evidence>
<sequence>MPLQHIPADVGADAQFLDTSVPRKGLYDYIIVGGGTAGCVLASRLTEDPTISVLLLERGGVHDTFTMRCPLLSSSYAQGKHPSVRWNSTPLTAANGRVLEILTGTVLGGASRFNSMLYTRGSPAQYDEWRRQGRVGWSYADLEPYFIKSENAVSTSGYYHGSEGPWSNRHFDKFLFSSFPHAVKAAQDLGISYTDDVNAPEGPCVSCAKIPVTLTSDGKRLSTFDAFLPPSITTQRQRLTICTDTLVTKIDFDVGGVQPVASGVFFKPYESTPKEQPFYARAKKEIIVCCGAIETPHLLLLSGIGAKDHLTKHGIKVIKDLPGVGRNLQDHVGTTITYKVPLSDTFHALESSLTRALTEFLNYLIRGRGLFTNPSVQVSIFAKSDNLGDDAEPSVEETNRETFPDIEIMPIPHECTYVTSQKSQGFFSFICVPLQPKSSGTVELFSHNPHANPKVDLGFFTREGDIEVVRKAVRLAMALGERMRTNGYQMENHLIPAGDSDEQLDVFIRQNVRTTYHYASSCRMAQEHDTVPGVVDDELRVHGVSRLRIADASIFPDVVATHLQAPVVMVAEKCADMLKKTWSATN</sequence>
<keyword evidence="7" id="KW-1185">Reference proteome</keyword>
<feature type="active site" description="Proton donor" evidence="3">
    <location>
        <position position="517"/>
    </location>
</feature>
<protein>
    <submittedName>
        <fullName evidence="6">Alcohol oxidase</fullName>
    </submittedName>
</protein>
<accession>A0A9P7E2U9</accession>
<dbReference type="EMBL" id="JABBWE010000001">
    <property type="protein sequence ID" value="KAG1809920.1"/>
    <property type="molecule type" value="Genomic_DNA"/>
</dbReference>
<comment type="similarity">
    <text evidence="2">Belongs to the GMC oxidoreductase family.</text>
</comment>
<dbReference type="Proteomes" id="UP000719766">
    <property type="component" value="Unassembled WGS sequence"/>
</dbReference>
<dbReference type="RefSeq" id="XP_041167585.1">
    <property type="nucleotide sequence ID" value="XM_041305464.1"/>
</dbReference>
<feature type="active site" description="Proton acceptor" evidence="3">
    <location>
        <position position="562"/>
    </location>
</feature>
<keyword evidence="4" id="KW-0285">Flavoprotein</keyword>
<feature type="binding site" evidence="4">
    <location>
        <position position="106"/>
    </location>
    <ligand>
        <name>FAD</name>
        <dbReference type="ChEBI" id="CHEBI:57692"/>
    </ligand>
</feature>
<evidence type="ECO:0000313" key="7">
    <source>
        <dbReference type="Proteomes" id="UP000719766"/>
    </source>
</evidence>
<reference evidence="6" key="1">
    <citation type="journal article" date="2020" name="New Phytol.">
        <title>Comparative genomics reveals dynamic genome evolution in host specialist ectomycorrhizal fungi.</title>
        <authorList>
            <person name="Lofgren L.A."/>
            <person name="Nguyen N.H."/>
            <person name="Vilgalys R."/>
            <person name="Ruytinx J."/>
            <person name="Liao H.L."/>
            <person name="Branco S."/>
            <person name="Kuo A."/>
            <person name="LaButti K."/>
            <person name="Lipzen A."/>
            <person name="Andreopoulos W."/>
            <person name="Pangilinan J."/>
            <person name="Riley R."/>
            <person name="Hundley H."/>
            <person name="Na H."/>
            <person name="Barry K."/>
            <person name="Grigoriev I.V."/>
            <person name="Stajich J.E."/>
            <person name="Kennedy P.G."/>
        </authorList>
    </citation>
    <scope>NUCLEOTIDE SEQUENCE</scope>
    <source>
        <strain evidence="6">S12</strain>
    </source>
</reference>
<dbReference type="AlphaFoldDB" id="A0A9P7E2U9"/>
<evidence type="ECO:0000256" key="4">
    <source>
        <dbReference type="PIRSR" id="PIRSR000137-2"/>
    </source>
</evidence>
<feature type="binding site" evidence="4">
    <location>
        <position position="247"/>
    </location>
    <ligand>
        <name>FAD</name>
        <dbReference type="ChEBI" id="CHEBI:57692"/>
    </ligand>
</feature>
<dbReference type="PIRSF" id="PIRSF000137">
    <property type="entry name" value="Alcohol_oxidase"/>
    <property type="match status" value="1"/>
</dbReference>
<comment type="cofactor">
    <cofactor evidence="1 4">
        <name>FAD</name>
        <dbReference type="ChEBI" id="CHEBI:57692"/>
    </cofactor>
</comment>
<dbReference type="SUPFAM" id="SSF54373">
    <property type="entry name" value="FAD-linked reductases, C-terminal domain"/>
    <property type="match status" value="1"/>
</dbReference>
<dbReference type="Pfam" id="PF00732">
    <property type="entry name" value="GMC_oxred_N"/>
    <property type="match status" value="1"/>
</dbReference>
<dbReference type="OrthoDB" id="269227at2759"/>
<evidence type="ECO:0000256" key="3">
    <source>
        <dbReference type="PIRSR" id="PIRSR000137-1"/>
    </source>
</evidence>
<dbReference type="InterPro" id="IPR007867">
    <property type="entry name" value="GMC_OxRtase_C"/>
</dbReference>
<name>A0A9P7E2U9_9AGAM</name>
<dbReference type="Gene3D" id="3.50.50.60">
    <property type="entry name" value="FAD/NAD(P)-binding domain"/>
    <property type="match status" value="1"/>
</dbReference>
<organism evidence="6 7">
    <name type="scientific">Suillus plorans</name>
    <dbReference type="NCBI Taxonomy" id="116603"/>
    <lineage>
        <taxon>Eukaryota</taxon>
        <taxon>Fungi</taxon>
        <taxon>Dikarya</taxon>
        <taxon>Basidiomycota</taxon>
        <taxon>Agaricomycotina</taxon>
        <taxon>Agaricomycetes</taxon>
        <taxon>Agaricomycetidae</taxon>
        <taxon>Boletales</taxon>
        <taxon>Suillineae</taxon>
        <taxon>Suillaceae</taxon>
        <taxon>Suillus</taxon>
    </lineage>
</organism>
<dbReference type="PANTHER" id="PTHR11552:SF219">
    <property type="entry name" value="GLUCOSE-METHANOL-CHOLINE OXIDOREDUCTASE N-TERMINAL DOMAIN-CONTAINING PROTEIN"/>
    <property type="match status" value="1"/>
</dbReference>